<name>A0ABP3ZVH1_9PSEU</name>
<evidence type="ECO:0000313" key="11">
    <source>
        <dbReference type="Proteomes" id="UP001499967"/>
    </source>
</evidence>
<proteinExistence type="inferred from homology"/>
<dbReference type="SMART" id="SM00220">
    <property type="entry name" value="S_TKc"/>
    <property type="match status" value="1"/>
</dbReference>
<reference evidence="11" key="1">
    <citation type="journal article" date="2019" name="Int. J. Syst. Evol. Microbiol.">
        <title>The Global Catalogue of Microorganisms (GCM) 10K type strain sequencing project: providing services to taxonomists for standard genome sequencing and annotation.</title>
        <authorList>
            <consortium name="The Broad Institute Genomics Platform"/>
            <consortium name="The Broad Institute Genome Sequencing Center for Infectious Disease"/>
            <person name="Wu L."/>
            <person name="Ma J."/>
        </authorList>
    </citation>
    <scope>NUCLEOTIDE SEQUENCE [LARGE SCALE GENOMIC DNA]</scope>
    <source>
        <strain evidence="11">JCM 11117</strain>
    </source>
</reference>
<dbReference type="InterPro" id="IPR001245">
    <property type="entry name" value="Ser-Thr/Tyr_kinase_cat_dom"/>
</dbReference>
<dbReference type="Pfam" id="PF07714">
    <property type="entry name" value="PK_Tyr_Ser-Thr"/>
    <property type="match status" value="1"/>
</dbReference>
<evidence type="ECO:0000256" key="7">
    <source>
        <dbReference type="PROSITE-ProRule" id="PRU10141"/>
    </source>
</evidence>
<feature type="domain" description="Protein kinase" evidence="8">
    <location>
        <begin position="512"/>
        <end position="761"/>
    </location>
</feature>
<protein>
    <recommendedName>
        <fullName evidence="2">non-specific serine/threonine protein kinase</fullName>
        <ecNumber evidence="2">2.7.11.1</ecNumber>
    </recommendedName>
</protein>
<evidence type="ECO:0000313" key="10">
    <source>
        <dbReference type="EMBL" id="GAA0926791.1"/>
    </source>
</evidence>
<dbReference type="PROSITE" id="PS00107">
    <property type="entry name" value="PROTEIN_KINASE_ATP"/>
    <property type="match status" value="1"/>
</dbReference>
<organism evidence="10 11">
    <name type="scientific">Pseudonocardia zijingensis</name>
    <dbReference type="NCBI Taxonomy" id="153376"/>
    <lineage>
        <taxon>Bacteria</taxon>
        <taxon>Bacillati</taxon>
        <taxon>Actinomycetota</taxon>
        <taxon>Actinomycetes</taxon>
        <taxon>Pseudonocardiales</taxon>
        <taxon>Pseudonocardiaceae</taxon>
        <taxon>Pseudonocardia</taxon>
    </lineage>
</organism>
<accession>A0ABP3ZVH1</accession>
<dbReference type="SUPFAM" id="SSF56112">
    <property type="entry name" value="Protein kinase-like (PK-like)"/>
    <property type="match status" value="2"/>
</dbReference>
<gene>
    <name evidence="10" type="primary">pglW</name>
    <name evidence="10" type="ORF">GCM10009559_12140</name>
</gene>
<dbReference type="RefSeq" id="WP_343939809.1">
    <property type="nucleotide sequence ID" value="NZ_BAAAHP010000033.1"/>
</dbReference>
<dbReference type="PANTHER" id="PTHR43671:SF13">
    <property type="entry name" value="SERINE_THREONINE-PROTEIN KINASE NEK2"/>
    <property type="match status" value="1"/>
</dbReference>
<dbReference type="InterPro" id="IPR000719">
    <property type="entry name" value="Prot_kinase_dom"/>
</dbReference>
<evidence type="ECO:0000259" key="9">
    <source>
        <dbReference type="PROSITE" id="PS50965"/>
    </source>
</evidence>
<keyword evidence="4 7" id="KW-0547">Nucleotide-binding</keyword>
<dbReference type="InterPro" id="IPR011009">
    <property type="entry name" value="Kinase-like_dom_sf"/>
</dbReference>
<comment type="similarity">
    <text evidence="1">Belongs to the protein kinase superfamily. NEK Ser/Thr protein kinase family. NIMA subfamily.</text>
</comment>
<evidence type="ECO:0000256" key="2">
    <source>
        <dbReference type="ARBA" id="ARBA00012513"/>
    </source>
</evidence>
<keyword evidence="11" id="KW-1185">Reference proteome</keyword>
<dbReference type="InterPro" id="IPR049832">
    <property type="entry name" value="BREX_PglW"/>
</dbReference>
<dbReference type="NCBIfam" id="NF033442">
    <property type="entry name" value="BREX_PglW"/>
    <property type="match status" value="1"/>
</dbReference>
<evidence type="ECO:0000256" key="1">
    <source>
        <dbReference type="ARBA" id="ARBA00010886"/>
    </source>
</evidence>
<dbReference type="Pfam" id="PF08378">
    <property type="entry name" value="NERD"/>
    <property type="match status" value="1"/>
</dbReference>
<comment type="caution">
    <text evidence="10">The sequence shown here is derived from an EMBL/GenBank/DDBJ whole genome shotgun (WGS) entry which is preliminary data.</text>
</comment>
<dbReference type="InterPro" id="IPR011528">
    <property type="entry name" value="NERD"/>
</dbReference>
<feature type="binding site" evidence="7">
    <location>
        <position position="539"/>
    </location>
    <ligand>
        <name>ATP</name>
        <dbReference type="ChEBI" id="CHEBI:30616"/>
    </ligand>
</feature>
<dbReference type="EMBL" id="BAAAHP010000033">
    <property type="protein sequence ID" value="GAA0926791.1"/>
    <property type="molecule type" value="Genomic_DNA"/>
</dbReference>
<evidence type="ECO:0000256" key="5">
    <source>
        <dbReference type="ARBA" id="ARBA00022777"/>
    </source>
</evidence>
<evidence type="ECO:0000256" key="4">
    <source>
        <dbReference type="ARBA" id="ARBA00022741"/>
    </source>
</evidence>
<keyword evidence="5 10" id="KW-0418">Kinase</keyword>
<dbReference type="InterPro" id="IPR050660">
    <property type="entry name" value="NEK_Ser/Thr_kinase"/>
</dbReference>
<dbReference type="EC" id="2.7.11.1" evidence="2"/>
<feature type="domain" description="Protein kinase" evidence="8">
    <location>
        <begin position="205"/>
        <end position="486"/>
    </location>
</feature>
<evidence type="ECO:0000256" key="6">
    <source>
        <dbReference type="ARBA" id="ARBA00022840"/>
    </source>
</evidence>
<feature type="domain" description="NERD" evidence="9">
    <location>
        <begin position="14"/>
        <end position="127"/>
    </location>
</feature>
<evidence type="ECO:0000259" key="8">
    <source>
        <dbReference type="PROSITE" id="PS50011"/>
    </source>
</evidence>
<dbReference type="PROSITE" id="PS50011">
    <property type="entry name" value="PROTEIN_KINASE_DOM"/>
    <property type="match status" value="2"/>
</dbReference>
<dbReference type="Gene3D" id="1.10.510.10">
    <property type="entry name" value="Transferase(Phosphotransferase) domain 1"/>
    <property type="match status" value="2"/>
</dbReference>
<dbReference type="GO" id="GO:0016301">
    <property type="term" value="F:kinase activity"/>
    <property type="evidence" value="ECO:0007669"/>
    <property type="project" value="UniProtKB-KW"/>
</dbReference>
<dbReference type="Pfam" id="PF00069">
    <property type="entry name" value="Pkinase"/>
    <property type="match status" value="1"/>
</dbReference>
<keyword evidence="6 7" id="KW-0067">ATP-binding</keyword>
<dbReference type="PANTHER" id="PTHR43671">
    <property type="entry name" value="SERINE/THREONINE-PROTEIN KINASE NEK"/>
    <property type="match status" value="1"/>
</dbReference>
<dbReference type="PROSITE" id="PS50965">
    <property type="entry name" value="NERD"/>
    <property type="match status" value="1"/>
</dbReference>
<evidence type="ECO:0000256" key="3">
    <source>
        <dbReference type="ARBA" id="ARBA00022679"/>
    </source>
</evidence>
<dbReference type="InterPro" id="IPR017441">
    <property type="entry name" value="Protein_kinase_ATP_BS"/>
</dbReference>
<keyword evidence="3" id="KW-0808">Transferase</keyword>
<dbReference type="Proteomes" id="UP001499967">
    <property type="component" value="Unassembled WGS sequence"/>
</dbReference>
<sequence length="1391" mass="151988">MDASSSRWHEITPSSFAHEQAALRYVRDLLPDRTPYQAWSNFYFISDQGHVREVDLLVAAPTGLFLIEIKNFRGRLSNDGALWTHKNRTFDNPLPLADLKAKELKTLLGRAASKDRGIKIPFLRGCIFLAEPQMQCDLDEGQRAHLYVPDDARSADKLRRLGADLLLGPVRHAPPQPEFLRALPRLLQKVGIHRTRRSVMVGPWQIEPSPYDSGPTWQDHHATREDLPGAYRRIRVYHYERQADEESRESVRHAAQREFLATQGIEHPGLLVPRELLQHELGPALVIEQHRNAKRLDHFMADDGAALDLPQRLGLVRQLAEAVGYAHDRRLVHRALSPRAVIVEPGPGGWAEPRLRVGEWQSAARGLSSTHTTHRVEVTTHAGRHVEAAAAAYLAPEFTQDADGTVAIDVFGLGSTAYLILTGKAPASSRVELAERLTTVDGLHPAEVVESIPSDIDDLVFEATRPRVTERIPDVEFFLGLLDDALGASAQPDETVVDPWDAQAGTELPDGYKVKRVLGTGATARAFLVERDGHHSVLKVGRTAEAEERLGDEAVVLEGLRHDHLVVLKRGVFALGSRHAIEIDYAGEQTLARLLRDEGAQLPDQLQRFGDQLLDAVGYLEAHEVFHRDIKPDNLGVRRHPKRGPALVLFDFSLAGAATTDIAAGTRGYRDPFLGTARRPTYDRAAELYAVAVTLHEMASLELPTWGVDGTDPQFVDEVTISSEIFDAGLREPLTAFFRTALHRDADSRFPTAGAMRQAWNRVFTAMDEQGPARTSHTPTDDPEEQRDEAAAAATASTALDAAGLSLRAVAVAQRLGADTVGELVAIPTRALWRARGLSRATRLELVKRASEWRRTLPVSESAPPAPSVDASAQSGLDTLAARLLPPATRRGADQRTITRSLLGLPDENGALPSTRWPSLTELGAAHGLTRARISQLTQKRRLEWSSDATLGEIRDEIAGTLRGLNRVAAASELVEQLLISRGCDREEDPERRRACAYAVLRAVVEADSNLEEPLFATRRHHDRVLVALQVGDDESYDTPNDAELLDMTVALADEAVRLAGSDPLPTPVAVVRALEAIARRHDLVPGEQRLVQLAAAATGTVLANARLELYPRDLDPIRALRLSQAGAGVPPEGLAPEALVRRVTARFPGLNGFPDGPDLARMLRDASFDLRWDGHRLRPMTTAAASSTSLSHTSAGGMQAQAQPAAEGPDARLAYALRHGGVRVVTFRRSRWPATRAHVSALAEVDAVDASAAFVEALRAVARERKIASFDVVLRADAPDADSRARTNLQLVVGEAWARLDDAWSGADVLVLDALTPFGRYPGGMALLDRGLDAARRGGRNRGPRTVILLCAAQDEHEAPRIGTQAVGLETSEEWVIAPSSWSRATTTVA</sequence>